<keyword evidence="2" id="KW-1185">Reference proteome</keyword>
<comment type="caution">
    <text evidence="1">The sequence shown here is derived from an EMBL/GenBank/DDBJ whole genome shotgun (WGS) entry which is preliminary data.</text>
</comment>
<name>A0ABX0G9R5_9RHOB</name>
<protein>
    <recommendedName>
        <fullName evidence="3">Hpt domain-containing protein</fullName>
    </recommendedName>
</protein>
<dbReference type="Proteomes" id="UP001515660">
    <property type="component" value="Unassembled WGS sequence"/>
</dbReference>
<evidence type="ECO:0000313" key="1">
    <source>
        <dbReference type="EMBL" id="NHB78053.1"/>
    </source>
</evidence>
<sequence>MGEIATLRPREVVCQDVEAIAVIYRNLGAPVAEQMVTRALGELALTMAGIAEKVRSQELRDLARQLGRLARLAGDLGLSSLATVATDARTCLERADSTAFSAVWARLMRVAERSLVIEAGLADQSS</sequence>
<organism evidence="1 2">
    <name type="scientific">Rhodobacter calidifons</name>
    <dbReference type="NCBI Taxonomy" id="2715277"/>
    <lineage>
        <taxon>Bacteria</taxon>
        <taxon>Pseudomonadati</taxon>
        <taxon>Pseudomonadota</taxon>
        <taxon>Alphaproteobacteria</taxon>
        <taxon>Rhodobacterales</taxon>
        <taxon>Rhodobacter group</taxon>
        <taxon>Rhodobacter</taxon>
    </lineage>
</organism>
<evidence type="ECO:0000313" key="2">
    <source>
        <dbReference type="Proteomes" id="UP001515660"/>
    </source>
</evidence>
<reference evidence="1 2" key="1">
    <citation type="journal article" date="2022" name="Microorganisms">
        <title>Genome Sequence and Characterization of a Xanthorhodopsin-Containing, Aerobic Anoxygenic Phototrophic Rhodobacter Species, Isolated from Mesophilic Conditions at Yellowstone National Park.</title>
        <authorList>
            <person name="Kyndt J.A."/>
            <person name="Robertson S."/>
            <person name="Shoffstall I.B."/>
            <person name="Ramaley R.F."/>
            <person name="Meyer T.E."/>
        </authorList>
    </citation>
    <scope>NUCLEOTIDE SEQUENCE [LARGE SCALE GENOMIC DNA]</scope>
    <source>
        <strain evidence="1 2">M37P</strain>
    </source>
</reference>
<proteinExistence type="predicted"/>
<dbReference type="RefSeq" id="WP_166404066.1">
    <property type="nucleotide sequence ID" value="NZ_JAANHS010000015.1"/>
</dbReference>
<gene>
    <name evidence="1" type="ORF">G8O29_15130</name>
</gene>
<accession>A0ABX0G9R5</accession>
<evidence type="ECO:0008006" key="3">
    <source>
        <dbReference type="Google" id="ProtNLM"/>
    </source>
</evidence>
<dbReference type="EMBL" id="JAANHS010000015">
    <property type="protein sequence ID" value="NHB78053.1"/>
    <property type="molecule type" value="Genomic_DNA"/>
</dbReference>